<dbReference type="PANTHER" id="PTHR34614">
    <property type="match status" value="1"/>
</dbReference>
<dbReference type="AlphaFoldDB" id="A0A839QNP4"/>
<proteinExistence type="predicted"/>
<evidence type="ECO:0000256" key="1">
    <source>
        <dbReference type="SAM" id="MobiDB-lite"/>
    </source>
</evidence>
<name>A0A839QNP4_9MICO</name>
<feature type="region of interest" description="Disordered" evidence="1">
    <location>
        <begin position="337"/>
        <end position="428"/>
    </location>
</feature>
<dbReference type="InterPro" id="IPR047654">
    <property type="entry name" value="IS1634_transpos"/>
</dbReference>
<accession>A0A839QNP4</accession>
<evidence type="ECO:0000313" key="2">
    <source>
        <dbReference type="EMBL" id="MBB3022103.1"/>
    </source>
</evidence>
<feature type="region of interest" description="Disordered" evidence="1">
    <location>
        <begin position="302"/>
        <end position="323"/>
    </location>
</feature>
<evidence type="ECO:0000313" key="3">
    <source>
        <dbReference type="Proteomes" id="UP000568050"/>
    </source>
</evidence>
<reference evidence="2 3" key="1">
    <citation type="submission" date="2020-08" db="EMBL/GenBank/DDBJ databases">
        <title>Sequencing the genomes of 1000 actinobacteria strains.</title>
        <authorList>
            <person name="Klenk H.-P."/>
        </authorList>
    </citation>
    <scope>NUCLEOTIDE SEQUENCE [LARGE SCALE GENOMIC DNA]</scope>
    <source>
        <strain evidence="2 3">DSM 23040</strain>
    </source>
</reference>
<sequence>MVFLRKTKTASGATAVQIAERKNRRDVVLEHLGSAHTEPELAALMSAGRDKINAAQEALDLGLPRDPQSAVVYSKRSRQLVETLQVAWTALGFDVIKNEAFFQLVAARLTEPTSMSDSARVLTEVGMDPVHRSTMKRCLARVAEREYRDHIATKCFEHAATSGDISLVLYDVTTLYFEAEHEDELRKVGYSKERRVDPQIVVGLLVDRGGFPLEIGCFEGNHAETRTIVPIIKQFQTRHNLADMVGVADAGMLSTANLTALDEAELKFIVSSRQVKAPGDLANHFHWNGHCVHRWAVDRHDHPAPRQHQDRAEEEPAGAGLGPRAASRALAGRLGLLPQTRSPGRTHTHCAGEPGPGRDRRGRGGEVDPVREDHCGRSHPRRSLSRASSAPGRIEGLRHQHPRPGHAAGRGALELSRPLARRAVLPDE</sequence>
<keyword evidence="3" id="KW-1185">Reference proteome</keyword>
<dbReference type="PANTHER" id="PTHR34614:SF2">
    <property type="entry name" value="TRANSPOSASE IS4-LIKE DOMAIN-CONTAINING PROTEIN"/>
    <property type="match status" value="1"/>
</dbReference>
<dbReference type="Proteomes" id="UP000568050">
    <property type="component" value="Unassembled WGS sequence"/>
</dbReference>
<dbReference type="NCBIfam" id="NF033559">
    <property type="entry name" value="transpos_IS1634"/>
    <property type="match status" value="1"/>
</dbReference>
<dbReference type="EMBL" id="JACHWP010000001">
    <property type="protein sequence ID" value="MBB3022103.1"/>
    <property type="molecule type" value="Genomic_DNA"/>
</dbReference>
<protein>
    <recommendedName>
        <fullName evidence="4">IS1634 family transposase</fullName>
    </recommendedName>
</protein>
<organism evidence="2 3">
    <name type="scientific">Helcobacillus massiliensis</name>
    <dbReference type="NCBI Taxonomy" id="521392"/>
    <lineage>
        <taxon>Bacteria</taxon>
        <taxon>Bacillati</taxon>
        <taxon>Actinomycetota</taxon>
        <taxon>Actinomycetes</taxon>
        <taxon>Micrococcales</taxon>
        <taxon>Dermabacteraceae</taxon>
        <taxon>Helcobacillus</taxon>
    </lineage>
</organism>
<comment type="caution">
    <text evidence="2">The sequence shown here is derived from an EMBL/GenBank/DDBJ whole genome shotgun (WGS) entry which is preliminary data.</text>
</comment>
<evidence type="ECO:0008006" key="4">
    <source>
        <dbReference type="Google" id="ProtNLM"/>
    </source>
</evidence>
<feature type="compositionally biased region" description="Basic and acidic residues" evidence="1">
    <location>
        <begin position="356"/>
        <end position="376"/>
    </location>
</feature>
<feature type="compositionally biased region" description="Basic and acidic residues" evidence="1">
    <location>
        <begin position="302"/>
        <end position="311"/>
    </location>
</feature>
<gene>
    <name evidence="2" type="ORF">FHX50_000351</name>
</gene>